<evidence type="ECO:0000259" key="3">
    <source>
        <dbReference type="Pfam" id="PF19081"/>
    </source>
</evidence>
<keyword evidence="5" id="KW-1185">Reference proteome</keyword>
<comment type="caution">
    <text evidence="4">The sequence shown here is derived from an EMBL/GenBank/DDBJ whole genome shotgun (WGS) entry which is preliminary data.</text>
</comment>
<protein>
    <submittedName>
        <fullName evidence="4">T9SS type A sorting domain-containing protein</fullName>
    </submittedName>
</protein>
<evidence type="ECO:0000313" key="4">
    <source>
        <dbReference type="EMBL" id="MBD2754721.1"/>
    </source>
</evidence>
<evidence type="ECO:0000313" key="5">
    <source>
        <dbReference type="Proteomes" id="UP000653797"/>
    </source>
</evidence>
<dbReference type="Proteomes" id="UP000653797">
    <property type="component" value="Unassembled WGS sequence"/>
</dbReference>
<dbReference type="RefSeq" id="WP_191040348.1">
    <property type="nucleotide sequence ID" value="NZ_JACXAA010000006.1"/>
</dbReference>
<feature type="domain" description="Secretion system C-terminal sorting" evidence="2">
    <location>
        <begin position="1208"/>
        <end position="1278"/>
    </location>
</feature>
<gene>
    <name evidence="4" type="ORF">IC230_17580</name>
</gene>
<dbReference type="Pfam" id="PF19081">
    <property type="entry name" value="Ig_7"/>
    <property type="match status" value="5"/>
</dbReference>
<evidence type="ECO:0000256" key="1">
    <source>
        <dbReference type="SAM" id="SignalP"/>
    </source>
</evidence>
<feature type="domain" description="Ig-like" evidence="3">
    <location>
        <begin position="516"/>
        <end position="595"/>
    </location>
</feature>
<dbReference type="Pfam" id="PF18962">
    <property type="entry name" value="Por_Secre_tail"/>
    <property type="match status" value="1"/>
</dbReference>
<feature type="domain" description="Ig-like" evidence="3">
    <location>
        <begin position="361"/>
        <end position="436"/>
    </location>
</feature>
<dbReference type="NCBIfam" id="TIGR04183">
    <property type="entry name" value="Por_Secre_tail"/>
    <property type="match status" value="1"/>
</dbReference>
<accession>A0A927GEK0</accession>
<dbReference type="EMBL" id="JACXAA010000006">
    <property type="protein sequence ID" value="MBD2754721.1"/>
    <property type="molecule type" value="Genomic_DNA"/>
</dbReference>
<sequence length="1281" mass="132041">MNGRKLYSYLFIWFCICSLTINSLAQTITTGSITPSTICPGGVVTVTFTTSGTFAAANTFSAQLSDASGTFAATPTVIGTVASTSAVAISATIPSSTVNGSYKIRVVSSAAAVIGSSQALAVNVPAAPGTSPVSYCVGQAASVLTATGTNLKWYTAQTGGTPLAVTPTPSTTVASSTTYYVSQTVDGCESERASLVVTINNQPPPPGVTNIGLCINGPTSPLTATGSNLKWYDANDNLLSGAPTPSTSTLTLWVYKVSQTSAIGCESPKATITANIKSRPAGPSVTPPTPYCQGAPAAPLSATGESLLWYGTDANGGIGSTAAPVPSTDTPGEKTYYVTQTVTGCENSPRTPIVVTVKPKPTAPGTSPVSYCVGQAASVLTATGTNLKWYTAQTGGTPLAVTPTPSTTVASSTTYYVSQTVDGCESERASLVVTINNQPPPPGVTNIGLCINGPTSPLTATGSNLKWYDANDNLLSGAPTPSTSTLTLWVYKVSQTSAIGCESPKATITANIKSRPAGPSVTPPTPYCQGAPAAPLSATGESLLWYGTDANGGIGSTAAPVPSTDTPGEKTYYVTQTVTGCENSPRTPIVVTVKPKPTAPGTTAIAFCQNVASPSLVAVFAANTSPNWYGTNATGGSATTTAPIPPNNVAQTIVYYVSQTLDGCESDRASLSVRVKPLPAAPAVTAVSFCNTSAASALTASGNELKWYDGTGNPLGAPPTPNTSAVGNQTFKVSQTLESCEGPKADLVVTIKPLPDAPGTSNLFYCLPTQDQPAQNVAALTAAGQNLKWFNPSDGNIFSSAPIPSIGQLGTQSFQVSQTVNGCEGGKSTLQVTIRTTAVPTVSKPLVTYCINDKPVPLEASAESGGSLRWVNPYDQISNDAPIPSTLNTSIQAGGDPFYVFQIGQNTCYSGRSVVRVLVNALPTLSLIPSATSINLGQRVNLNLKFTSTAPYSYTLTDGLSGVSNKADTTISVLPRATTTYQITTIRNSCGVGLPGNPATATITVRIPTVTTSALTTSTLCVGTSLSVPFTTTGEFNQGNAFRIELVSVADTSKKYGVSATATISPVTAPLPLTLVGGQYYVRVKADNPEIAVTGSNSPTLLTIRPQPTAALTGTQNIYEGYPANLTLTLGGESPWTVVYADSVRSYSATATTNPYAVEVRPSRTTTYRLVSVANVCGNGPISGTATVSVLPLLGIDDNPLDPLVKTYPIPTTSVVTIELDLPLTRDSATLSLSDMSGRQVLQQTTRNRKQDLDLTSQPNGLYLLRIQVGDRQTVRKILKQ</sequence>
<keyword evidence="1" id="KW-0732">Signal</keyword>
<evidence type="ECO:0000259" key="2">
    <source>
        <dbReference type="Pfam" id="PF18962"/>
    </source>
</evidence>
<feature type="domain" description="Ig-like" evidence="3">
    <location>
        <begin position="280"/>
        <end position="359"/>
    </location>
</feature>
<dbReference type="InterPro" id="IPR044023">
    <property type="entry name" value="Ig_7"/>
</dbReference>
<feature type="chain" id="PRO_5038101090" evidence="1">
    <location>
        <begin position="26"/>
        <end position="1281"/>
    </location>
</feature>
<feature type="signal peptide" evidence="1">
    <location>
        <begin position="1"/>
        <end position="25"/>
    </location>
</feature>
<feature type="domain" description="Ig-like" evidence="3">
    <location>
        <begin position="597"/>
        <end position="677"/>
    </location>
</feature>
<reference evidence="4" key="1">
    <citation type="submission" date="2020-09" db="EMBL/GenBank/DDBJ databases">
        <authorList>
            <person name="Kim M.K."/>
        </authorList>
    </citation>
    <scope>NUCLEOTIDE SEQUENCE</scope>
    <source>
        <strain evidence="4">BT704</strain>
    </source>
</reference>
<proteinExistence type="predicted"/>
<feature type="domain" description="Ig-like" evidence="3">
    <location>
        <begin position="125"/>
        <end position="200"/>
    </location>
</feature>
<name>A0A927GEK0_9BACT</name>
<organism evidence="4 5">
    <name type="scientific">Spirosoma validum</name>
    <dbReference type="NCBI Taxonomy" id="2771355"/>
    <lineage>
        <taxon>Bacteria</taxon>
        <taxon>Pseudomonadati</taxon>
        <taxon>Bacteroidota</taxon>
        <taxon>Cytophagia</taxon>
        <taxon>Cytophagales</taxon>
        <taxon>Cytophagaceae</taxon>
        <taxon>Spirosoma</taxon>
    </lineage>
</organism>
<dbReference type="InterPro" id="IPR026444">
    <property type="entry name" value="Secre_tail"/>
</dbReference>